<sequence length="156" mass="16921">MKTLLLLSLLSLSGCNEIREAQSNQVLTAPTREADQPTKPNKKQLRAYLNRVTARVAQADINSTFGGITNVLIELDNPTPITFHMVGVSVTYVLKSGEVFTTEPVLFTDVPANGKLLATAPNASRGTRVVANITEYESEQLPPNLNKRLGVGTMIN</sequence>
<proteinExistence type="predicted"/>
<dbReference type="Proteomes" id="UP000664795">
    <property type="component" value="Unassembled WGS sequence"/>
</dbReference>
<name>A0A939G9A7_9BACT</name>
<gene>
    <name evidence="1" type="ORF">J2I48_26600</name>
</gene>
<dbReference type="RefSeq" id="WP_207338575.1">
    <property type="nucleotide sequence ID" value="NZ_JAFMYU010000034.1"/>
</dbReference>
<reference evidence="1 2" key="1">
    <citation type="submission" date="2021-03" db="EMBL/GenBank/DDBJ databases">
        <title>Fibrella sp. HMF5036 genome sequencing and assembly.</title>
        <authorList>
            <person name="Kang H."/>
            <person name="Kim H."/>
            <person name="Bae S."/>
            <person name="Joh K."/>
        </authorList>
    </citation>
    <scope>NUCLEOTIDE SEQUENCE [LARGE SCALE GENOMIC DNA]</scope>
    <source>
        <strain evidence="1 2">HMF5036</strain>
    </source>
</reference>
<comment type="caution">
    <text evidence="1">The sequence shown here is derived from an EMBL/GenBank/DDBJ whole genome shotgun (WGS) entry which is preliminary data.</text>
</comment>
<dbReference type="AlphaFoldDB" id="A0A939G9A7"/>
<evidence type="ECO:0000313" key="1">
    <source>
        <dbReference type="EMBL" id="MBO0934609.1"/>
    </source>
</evidence>
<organism evidence="1 2">
    <name type="scientific">Fibrella aquatilis</name>
    <dbReference type="NCBI Taxonomy" id="2817059"/>
    <lineage>
        <taxon>Bacteria</taxon>
        <taxon>Pseudomonadati</taxon>
        <taxon>Bacteroidota</taxon>
        <taxon>Cytophagia</taxon>
        <taxon>Cytophagales</taxon>
        <taxon>Spirosomataceae</taxon>
        <taxon>Fibrella</taxon>
    </lineage>
</organism>
<dbReference type="PROSITE" id="PS51257">
    <property type="entry name" value="PROKAR_LIPOPROTEIN"/>
    <property type="match status" value="1"/>
</dbReference>
<protein>
    <submittedName>
        <fullName evidence="1">Uncharacterized protein</fullName>
    </submittedName>
</protein>
<keyword evidence="2" id="KW-1185">Reference proteome</keyword>
<evidence type="ECO:0000313" key="2">
    <source>
        <dbReference type="Proteomes" id="UP000664795"/>
    </source>
</evidence>
<dbReference type="EMBL" id="JAFMYU010000034">
    <property type="protein sequence ID" value="MBO0934609.1"/>
    <property type="molecule type" value="Genomic_DNA"/>
</dbReference>
<accession>A0A939G9A7</accession>